<keyword evidence="3" id="KW-0326">Glycosidase</keyword>
<evidence type="ECO:0000259" key="5">
    <source>
        <dbReference type="PROSITE" id="PS50022"/>
    </source>
</evidence>
<dbReference type="SUPFAM" id="SSF49785">
    <property type="entry name" value="Galactose-binding domain-like"/>
    <property type="match status" value="1"/>
</dbReference>
<sequence length="1244" mass="141046">MLGKEVSIDSGEAHAGDIKLEVGSSIQEVGKEGYYLNVNDFITITSPTMTGSLYGGISIIQILYQNQSNLLIPKGIARDYPKYEVRAGMIDIGRVFIPLEYLEEMTVYMAWFKLNEVQVHLNDYWSASNYSAFRLQSEVYPEIVAEDGYYTKDEYRDYQKKMVKYGIDVVSEIDTPYHAESFRAIPGVKMLKKGAIDIRDEYSYTVIENLFDEYLDGEDPVIISDKFHIGTDEYDQNYSEDMRKWTDHFIKYINGKGKETRIWGSLGGGTADNGFEGETPVSTDATMNIWAPYWSDVKEMYNLGYDIINTAGGWLYIVPAGAAGYPDRLDIKYLYDNFEVNNYSPDRFKGKGDAIMPIAHPQTKGAEWAIWNDNTSFNIGFSEVDIFDRAKDAIAIVSEKTWYGEPEVGQNSDQFEQRVDSLINRAGNSNPSRYVESKDKLVASYDAANLNGDRLIDSSENGYDAIIYGTNTENEKLIFDKNSYMKLPMNSIGYPYTVRMKLEFMSYDENSVLFAGKDGTLYANIDGSGKVGYERLHGRFIFDYEIPLNEEIDMLFVGDDKNLNLYINGILTSTGKLITDPLNNREQQSSTFVLPLERILEKSNVILSEFEVYNYAMSRDEIAEKYSVSGYSENIAKSKAITASSSATNLSPELAIDGDSTTRWGSNYKNGVEKPEWILLDLEDEYTISEIRISWESAYASGYKIQGSLDGVNYFDIKTITNGQGNLDIHKDFGTKDVRYIKFDLNTQGRADKKYGFSIWEIQVYENTSGEAIRVAENAINEMKQYTRGYEKGNLPVELYDEWMKIFENYIKIADESTLSEAKKVAIVSDIVNRMNAIQDYVLKEASVDKTDLKEVYEIALNLNLNNYTDESIKILNQSIADAKNVLDNPASNQEIINNTLLKLNKSIDNLELITDKQVLSQIISEAKQLNEKDYKPSSWTTFIEVKEIANAVLENDSVSQDDIDKAVSALKEAMLNLSYKADITNLNKTLKIAAELEKSNYTEATWASFEKKYKLALEFVANPEADQVDVDSANEALQVAIQNLELVDSNELDFTDLDILINKAKKINENDYTVKSFDLFKQILRKVESEKIEVETQEAIKVLINRLEAAFNLLILKDNALIDIPFKGLPDVIRVGDTFTLVPEYYDNGGYEGWEFDKTFFSVSFNSTVIFTALKEGTTTISYTDKLGRIQMVTVKIQANDIVDEDNETPNLPVTGDESYMLYGAILLILYGFVIRRKRVKSV</sequence>
<feature type="transmembrane region" description="Helical" evidence="4">
    <location>
        <begin position="1221"/>
        <end position="1237"/>
    </location>
</feature>
<proteinExistence type="inferred from homology"/>
<dbReference type="Gene3D" id="1.20.1270.90">
    <property type="entry name" value="AF1782-like"/>
    <property type="match status" value="2"/>
</dbReference>
<accession>A0A644XCQ1</accession>
<dbReference type="SUPFAM" id="SSF51445">
    <property type="entry name" value="(Trans)glycosidases"/>
    <property type="match status" value="1"/>
</dbReference>
<dbReference type="PROSITE" id="PS50022">
    <property type="entry name" value="FA58C_3"/>
    <property type="match status" value="1"/>
</dbReference>
<evidence type="ECO:0000313" key="6">
    <source>
        <dbReference type="EMBL" id="MPM11964.1"/>
    </source>
</evidence>
<dbReference type="Pfam" id="PF02838">
    <property type="entry name" value="Glyco_hydro_20b"/>
    <property type="match status" value="1"/>
</dbReference>
<dbReference type="InterPro" id="IPR025705">
    <property type="entry name" value="Beta_hexosaminidase_sua/sub"/>
</dbReference>
<name>A0A644XCQ1_9ZZZZ</name>
<dbReference type="SUPFAM" id="SSF55545">
    <property type="entry name" value="beta-N-acetylhexosaminidase-like domain"/>
    <property type="match status" value="1"/>
</dbReference>
<dbReference type="PANTHER" id="PTHR43678:SF1">
    <property type="entry name" value="BETA-N-ACETYLHEXOSAMINIDASE"/>
    <property type="match status" value="1"/>
</dbReference>
<dbReference type="Gene3D" id="3.20.20.80">
    <property type="entry name" value="Glycosidases"/>
    <property type="match status" value="1"/>
</dbReference>
<organism evidence="6">
    <name type="scientific">bioreactor metagenome</name>
    <dbReference type="NCBI Taxonomy" id="1076179"/>
    <lineage>
        <taxon>unclassified sequences</taxon>
        <taxon>metagenomes</taxon>
        <taxon>ecological metagenomes</taxon>
    </lineage>
</organism>
<dbReference type="Gene3D" id="1.20.1270.70">
    <property type="entry name" value="Designed single chain three-helix bundle"/>
    <property type="match status" value="1"/>
</dbReference>
<evidence type="ECO:0000256" key="3">
    <source>
        <dbReference type="ARBA" id="ARBA00023295"/>
    </source>
</evidence>
<feature type="domain" description="F5/8 type C" evidence="5">
    <location>
        <begin position="623"/>
        <end position="767"/>
    </location>
</feature>
<dbReference type="EMBL" id="VSSQ01001903">
    <property type="protein sequence ID" value="MPM11964.1"/>
    <property type="molecule type" value="Genomic_DNA"/>
</dbReference>
<keyword evidence="2" id="KW-0378">Hydrolase</keyword>
<keyword evidence="4" id="KW-0472">Membrane</keyword>
<dbReference type="Gene3D" id="2.60.120.200">
    <property type="match status" value="1"/>
</dbReference>
<dbReference type="InterPro" id="IPR015883">
    <property type="entry name" value="Glyco_hydro_20_cat"/>
</dbReference>
<dbReference type="SUPFAM" id="SSF49899">
    <property type="entry name" value="Concanavalin A-like lectins/glucanases"/>
    <property type="match status" value="1"/>
</dbReference>
<evidence type="ECO:0000256" key="1">
    <source>
        <dbReference type="ARBA" id="ARBA00006285"/>
    </source>
</evidence>
<dbReference type="InterPro" id="IPR017853">
    <property type="entry name" value="GH"/>
</dbReference>
<reference evidence="6" key="1">
    <citation type="submission" date="2019-08" db="EMBL/GenBank/DDBJ databases">
        <authorList>
            <person name="Kucharzyk K."/>
            <person name="Murdoch R.W."/>
            <person name="Higgins S."/>
            <person name="Loffler F."/>
        </authorList>
    </citation>
    <scope>NUCLEOTIDE SEQUENCE</scope>
</reference>
<dbReference type="Pfam" id="PF07554">
    <property type="entry name" value="FIVAR"/>
    <property type="match status" value="3"/>
</dbReference>
<dbReference type="Gene3D" id="3.30.379.10">
    <property type="entry name" value="Chitobiase/beta-hexosaminidase domain 2-like"/>
    <property type="match status" value="1"/>
</dbReference>
<dbReference type="Gene3D" id="2.60.120.260">
    <property type="entry name" value="Galactose-binding domain-like"/>
    <property type="match status" value="1"/>
</dbReference>
<comment type="similarity">
    <text evidence="1">Belongs to the glycosyl hydrolase 20 family.</text>
</comment>
<keyword evidence="4" id="KW-0812">Transmembrane</keyword>
<dbReference type="InterPro" id="IPR052764">
    <property type="entry name" value="GH20_Enzymes"/>
</dbReference>
<keyword evidence="4" id="KW-1133">Transmembrane helix</keyword>
<dbReference type="InterPro" id="IPR008979">
    <property type="entry name" value="Galactose-bd-like_sf"/>
</dbReference>
<evidence type="ECO:0000256" key="2">
    <source>
        <dbReference type="ARBA" id="ARBA00022801"/>
    </source>
</evidence>
<dbReference type="Pfam" id="PF00754">
    <property type="entry name" value="F5_F8_type_C"/>
    <property type="match status" value="1"/>
</dbReference>
<dbReference type="PRINTS" id="PR00738">
    <property type="entry name" value="GLHYDRLASE20"/>
</dbReference>
<dbReference type="GO" id="GO:0004563">
    <property type="term" value="F:beta-N-acetylhexosaminidase activity"/>
    <property type="evidence" value="ECO:0007669"/>
    <property type="project" value="InterPro"/>
</dbReference>
<dbReference type="PANTHER" id="PTHR43678">
    <property type="entry name" value="PUTATIVE (AFU_ORTHOLOGUE AFUA_2G00640)-RELATED"/>
    <property type="match status" value="1"/>
</dbReference>
<dbReference type="Pfam" id="PF00728">
    <property type="entry name" value="Glyco_hydro_20"/>
    <property type="match status" value="1"/>
</dbReference>
<dbReference type="InterPro" id="IPR015882">
    <property type="entry name" value="HEX_bac_N"/>
</dbReference>
<protein>
    <recommendedName>
        <fullName evidence="5">F5/8 type C domain-containing protein</fullName>
    </recommendedName>
</protein>
<dbReference type="GO" id="GO:0005975">
    <property type="term" value="P:carbohydrate metabolic process"/>
    <property type="evidence" value="ECO:0007669"/>
    <property type="project" value="InterPro"/>
</dbReference>
<dbReference type="InterPro" id="IPR013320">
    <property type="entry name" value="ConA-like_dom_sf"/>
</dbReference>
<gene>
    <name evidence="6" type="ORF">SDC9_58315</name>
</gene>
<dbReference type="InterPro" id="IPR029018">
    <property type="entry name" value="Hex-like_dom2"/>
</dbReference>
<dbReference type="AlphaFoldDB" id="A0A644XCQ1"/>
<dbReference type="CDD" id="cd06564">
    <property type="entry name" value="GH20_DspB_LnbB-like"/>
    <property type="match status" value="1"/>
</dbReference>
<comment type="caution">
    <text evidence="6">The sequence shown here is derived from an EMBL/GenBank/DDBJ whole genome shotgun (WGS) entry which is preliminary data.</text>
</comment>
<evidence type="ECO:0000256" key="4">
    <source>
        <dbReference type="SAM" id="Phobius"/>
    </source>
</evidence>
<dbReference type="InterPro" id="IPR000421">
    <property type="entry name" value="FA58C"/>
</dbReference>